<dbReference type="AlphaFoldDB" id="A0A8J3WGW0"/>
<reference evidence="4" key="1">
    <citation type="submission" date="2021-01" db="EMBL/GenBank/DDBJ databases">
        <title>Whole genome shotgun sequence of Planobispora rosea NBRC 15558.</title>
        <authorList>
            <person name="Komaki H."/>
            <person name="Tamura T."/>
        </authorList>
    </citation>
    <scope>NUCLEOTIDE SEQUENCE</scope>
    <source>
        <strain evidence="4">NBRC 15558</strain>
    </source>
</reference>
<dbReference type="PRINTS" id="PR00040">
    <property type="entry name" value="HTHMERR"/>
</dbReference>
<protein>
    <recommendedName>
        <fullName evidence="3">HTH merR-type domain-containing protein</fullName>
    </recommendedName>
</protein>
<feature type="compositionally biased region" description="Gly residues" evidence="2">
    <location>
        <begin position="152"/>
        <end position="161"/>
    </location>
</feature>
<evidence type="ECO:0000259" key="3">
    <source>
        <dbReference type="PROSITE" id="PS50937"/>
    </source>
</evidence>
<dbReference type="GO" id="GO:0003700">
    <property type="term" value="F:DNA-binding transcription factor activity"/>
    <property type="evidence" value="ECO:0007669"/>
    <property type="project" value="InterPro"/>
</dbReference>
<name>A0A8J3WGW0_PLARO</name>
<dbReference type="SMART" id="SM00422">
    <property type="entry name" value="HTH_MERR"/>
    <property type="match status" value="1"/>
</dbReference>
<dbReference type="EMBL" id="BOOI01000091">
    <property type="protein sequence ID" value="GIH88818.1"/>
    <property type="molecule type" value="Genomic_DNA"/>
</dbReference>
<evidence type="ECO:0000256" key="1">
    <source>
        <dbReference type="ARBA" id="ARBA00023125"/>
    </source>
</evidence>
<keyword evidence="5" id="KW-1185">Reference proteome</keyword>
<evidence type="ECO:0000313" key="5">
    <source>
        <dbReference type="Proteomes" id="UP000655044"/>
    </source>
</evidence>
<dbReference type="PANTHER" id="PTHR30204">
    <property type="entry name" value="REDOX-CYCLING DRUG-SENSING TRANSCRIPTIONAL ACTIVATOR SOXR"/>
    <property type="match status" value="1"/>
</dbReference>
<feature type="domain" description="HTH merR-type" evidence="3">
    <location>
        <begin position="26"/>
        <end position="91"/>
    </location>
</feature>
<dbReference type="PANTHER" id="PTHR30204:SF93">
    <property type="entry name" value="HTH MERR-TYPE DOMAIN-CONTAINING PROTEIN"/>
    <property type="match status" value="1"/>
</dbReference>
<dbReference type="PROSITE" id="PS50937">
    <property type="entry name" value="HTH_MERR_2"/>
    <property type="match status" value="1"/>
</dbReference>
<dbReference type="Pfam" id="PF13411">
    <property type="entry name" value="MerR_1"/>
    <property type="match status" value="1"/>
</dbReference>
<feature type="region of interest" description="Disordered" evidence="2">
    <location>
        <begin position="150"/>
        <end position="173"/>
    </location>
</feature>
<dbReference type="Proteomes" id="UP000655044">
    <property type="component" value="Unassembled WGS sequence"/>
</dbReference>
<comment type="caution">
    <text evidence="4">The sequence shown here is derived from an EMBL/GenBank/DDBJ whole genome shotgun (WGS) entry which is preliminary data.</text>
</comment>
<evidence type="ECO:0000313" key="4">
    <source>
        <dbReference type="EMBL" id="GIH88818.1"/>
    </source>
</evidence>
<keyword evidence="1" id="KW-0238">DNA-binding</keyword>
<gene>
    <name evidence="4" type="ORF">Pro02_72260</name>
</gene>
<dbReference type="SUPFAM" id="SSF46955">
    <property type="entry name" value="Putative DNA-binding domain"/>
    <property type="match status" value="1"/>
</dbReference>
<dbReference type="InterPro" id="IPR009061">
    <property type="entry name" value="DNA-bd_dom_put_sf"/>
</dbReference>
<dbReference type="GO" id="GO:0003677">
    <property type="term" value="F:DNA binding"/>
    <property type="evidence" value="ECO:0007669"/>
    <property type="project" value="UniProtKB-KW"/>
</dbReference>
<organism evidence="4 5">
    <name type="scientific">Planobispora rosea</name>
    <dbReference type="NCBI Taxonomy" id="35762"/>
    <lineage>
        <taxon>Bacteria</taxon>
        <taxon>Bacillati</taxon>
        <taxon>Actinomycetota</taxon>
        <taxon>Actinomycetes</taxon>
        <taxon>Streptosporangiales</taxon>
        <taxon>Streptosporangiaceae</taxon>
        <taxon>Planobispora</taxon>
    </lineage>
</organism>
<dbReference type="InterPro" id="IPR000551">
    <property type="entry name" value="MerR-type_HTH_dom"/>
</dbReference>
<accession>A0A8J3WGW0</accession>
<dbReference type="InterPro" id="IPR047057">
    <property type="entry name" value="MerR_fam"/>
</dbReference>
<dbReference type="Gene3D" id="1.10.1660.10">
    <property type="match status" value="1"/>
</dbReference>
<sequence>MTYAPNLHVNVNMKSSSAETVETVEIGELAGRYGLAGHVLRHWEAMGLLSPARRANGRRRYGPEDDARVALIVRAKEAGASLEQIRELVTAGDGARRREVLVRHRAELARRMERLRTSMEMIEHVLECPAEDFFECPEFQRMIAAGEKAGETTGGTAGGTAGAAPVSARPPGG</sequence>
<evidence type="ECO:0000256" key="2">
    <source>
        <dbReference type="SAM" id="MobiDB-lite"/>
    </source>
</evidence>
<proteinExistence type="predicted"/>